<evidence type="ECO:0000256" key="1">
    <source>
        <dbReference type="SAM" id="SignalP"/>
    </source>
</evidence>
<proteinExistence type="predicted"/>
<feature type="chain" id="PRO_5046978907" description="Lipoprotein" evidence="1">
    <location>
        <begin position="23"/>
        <end position="241"/>
    </location>
</feature>
<keyword evidence="3" id="KW-1185">Reference proteome</keyword>
<dbReference type="RefSeq" id="WP_262065790.1">
    <property type="nucleotide sequence ID" value="NZ_JAMXOD010000006.1"/>
</dbReference>
<keyword evidence="1" id="KW-0732">Signal</keyword>
<sequence length="241" mass="27544">MKRIIVTMLVLLIFLTSCTLKSNEQVQIEKKEIELSTEKNVIATMGTEAEYDIDAYDLDVVIEHSDQIIYGEVTSMEYIVRENGVGYTKEQVTVKEVLKGDIEVGDVIPVMKMTGYFTVKEYLDSHSDVLYESTKSSFKDMTENEMKTSYIKIENENDILSEVGQLGIYFLGFVEAEKSYFRVCGGYGELLETGKDTFYRMESAKEMIEGDELRSRSTQSIEEESAMVTPYSLEEIENKIQ</sequence>
<reference evidence="2 3" key="1">
    <citation type="journal article" date="2022" name="Genome Biol. Evol.">
        <title>Host diet, physiology and behaviors set the stage for Lachnospiraceae cladogenesis.</title>
        <authorList>
            <person name="Vera-Ponce De Leon A."/>
            <person name="Schneider M."/>
            <person name="Jahnes B.C."/>
            <person name="Sadowski V."/>
            <person name="Camuy-Velez L.A."/>
            <person name="Duan J."/>
            <person name="Sabree Z.L."/>
        </authorList>
    </citation>
    <scope>NUCLEOTIDE SEQUENCE [LARGE SCALE GENOMIC DNA]</scope>
    <source>
        <strain evidence="2 3">PAL113</strain>
    </source>
</reference>
<gene>
    <name evidence="2" type="ORF">NK125_06170</name>
</gene>
<name>A0ABT1EAM1_9FIRM</name>
<comment type="caution">
    <text evidence="2">The sequence shown here is derived from an EMBL/GenBank/DDBJ whole genome shotgun (WGS) entry which is preliminary data.</text>
</comment>
<dbReference type="EMBL" id="JAMZFW010000006">
    <property type="protein sequence ID" value="MCP1102002.1"/>
    <property type="molecule type" value="Genomic_DNA"/>
</dbReference>
<feature type="signal peptide" evidence="1">
    <location>
        <begin position="1"/>
        <end position="22"/>
    </location>
</feature>
<organism evidence="2 3">
    <name type="scientific">Aequitasia blattaphilus</name>
    <dbReference type="NCBI Taxonomy" id="2949332"/>
    <lineage>
        <taxon>Bacteria</taxon>
        <taxon>Bacillati</taxon>
        <taxon>Bacillota</taxon>
        <taxon>Clostridia</taxon>
        <taxon>Lachnospirales</taxon>
        <taxon>Lachnospiraceae</taxon>
        <taxon>Aequitasia</taxon>
    </lineage>
</organism>
<protein>
    <recommendedName>
        <fullName evidence="4">Lipoprotein</fullName>
    </recommendedName>
</protein>
<evidence type="ECO:0008006" key="4">
    <source>
        <dbReference type="Google" id="ProtNLM"/>
    </source>
</evidence>
<evidence type="ECO:0000313" key="3">
    <source>
        <dbReference type="Proteomes" id="UP001523566"/>
    </source>
</evidence>
<dbReference type="PROSITE" id="PS51257">
    <property type="entry name" value="PROKAR_LIPOPROTEIN"/>
    <property type="match status" value="1"/>
</dbReference>
<evidence type="ECO:0000313" key="2">
    <source>
        <dbReference type="EMBL" id="MCP1102002.1"/>
    </source>
</evidence>
<accession>A0ABT1EAM1</accession>
<dbReference type="Proteomes" id="UP001523566">
    <property type="component" value="Unassembled WGS sequence"/>
</dbReference>